<dbReference type="PANTHER" id="PTHR15967:SF0">
    <property type="entry name" value="E2F-ASSOCIATED PHOSPHOPROTEIN"/>
    <property type="match status" value="1"/>
</dbReference>
<dbReference type="Proteomes" id="UP000270924">
    <property type="component" value="Unassembled WGS sequence"/>
</dbReference>
<dbReference type="OrthoDB" id="122464at2759"/>
<dbReference type="AlphaFoldDB" id="A0A3P7ECH9"/>
<evidence type="ECO:0000313" key="1">
    <source>
        <dbReference type="EMBL" id="VDM20540.1"/>
    </source>
</evidence>
<reference evidence="1 2" key="1">
    <citation type="submission" date="2018-11" db="EMBL/GenBank/DDBJ databases">
        <authorList>
            <consortium name="Pathogen Informatics"/>
        </authorList>
    </citation>
    <scope>NUCLEOTIDE SEQUENCE [LARGE SCALE GENOMIC DNA]</scope>
</reference>
<dbReference type="GO" id="GO:0005634">
    <property type="term" value="C:nucleus"/>
    <property type="evidence" value="ECO:0007669"/>
    <property type="project" value="TreeGrafter"/>
</dbReference>
<evidence type="ECO:0008006" key="3">
    <source>
        <dbReference type="Google" id="ProtNLM"/>
    </source>
</evidence>
<keyword evidence="2" id="KW-1185">Reference proteome</keyword>
<dbReference type="Pfam" id="PF10238">
    <property type="entry name" value="Eapp_C"/>
    <property type="match status" value="1"/>
</dbReference>
<dbReference type="PANTHER" id="PTHR15967">
    <property type="entry name" value="E2F-ASSOCIATED PHOSPHOPROTEIN"/>
    <property type="match status" value="1"/>
</dbReference>
<name>A0A3P7ECH9_WUCBA</name>
<dbReference type="InParanoid" id="A0A3P7ECH9"/>
<accession>A0A3P7ECH9</accession>
<dbReference type="OMA" id="DERNDWY"/>
<gene>
    <name evidence="1" type="ORF">WBA_LOCUS11348</name>
</gene>
<dbReference type="InterPro" id="IPR019370">
    <property type="entry name" value="E2F-assoc_phosphoprotein"/>
</dbReference>
<proteinExistence type="predicted"/>
<dbReference type="EMBL" id="UYWW01012328">
    <property type="protein sequence ID" value="VDM20540.1"/>
    <property type="molecule type" value="Genomic_DNA"/>
</dbReference>
<protein>
    <recommendedName>
        <fullName evidence="3">E2F-associated phosphoprotein</fullName>
    </recommendedName>
</protein>
<evidence type="ECO:0000313" key="2">
    <source>
        <dbReference type="Proteomes" id="UP000270924"/>
    </source>
</evidence>
<sequence>MGSERLEPLETLEKDYYLDERNDWYSEGEQRDSESSDDELREQLWELAGMRCDSEEGKQQGKVKKWDEFEADMNSELSENFVAHASKIFSLLKEGNARKLEINDENEIDAKGHDSKAIQNETTSNSYVSPSTSNNNFSNNFAKSVTFEDQLDKLTDFERSSKSSSDNSNLLYKTSDKATKKAKNEAVEFYDSDEDEDNECWVRHHREQLKIVKSLNSFSNEDSGTKQKRDQDHVTDAVLSCPACMSLLTRDCQRHELYLNQYRAIFVENCSVVKNEVLFLPQSGKKQKARKNVAGIKPNAVVDPADSITLPKEDLFHPVLCSICTTNVGVYDYEEIPFASTQVIHAVLNGSCSAGDSNIQKYIILDEKLKYAPSYFYEMQPLTLGGVLS</sequence>
<organism evidence="1 2">
    <name type="scientific">Wuchereria bancrofti</name>
    <dbReference type="NCBI Taxonomy" id="6293"/>
    <lineage>
        <taxon>Eukaryota</taxon>
        <taxon>Metazoa</taxon>
        <taxon>Ecdysozoa</taxon>
        <taxon>Nematoda</taxon>
        <taxon>Chromadorea</taxon>
        <taxon>Rhabditida</taxon>
        <taxon>Spirurina</taxon>
        <taxon>Spiruromorpha</taxon>
        <taxon>Filarioidea</taxon>
        <taxon>Onchocercidae</taxon>
        <taxon>Wuchereria</taxon>
    </lineage>
</organism>